<dbReference type="AlphaFoldDB" id="A0A2J6QDT2"/>
<dbReference type="Proteomes" id="UP000235672">
    <property type="component" value="Unassembled WGS sequence"/>
</dbReference>
<accession>A0A2J6QDT2</accession>
<feature type="domain" description="CFEM" evidence="11">
    <location>
        <begin position="5"/>
        <end position="122"/>
    </location>
</feature>
<keyword evidence="9" id="KW-0349">Heme</keyword>
<protein>
    <recommendedName>
        <fullName evidence="11">CFEM domain-containing protein</fullName>
    </recommendedName>
</protein>
<keyword evidence="9" id="KW-0408">Iron</keyword>
<name>A0A2J6QDT2_9HELO</name>
<keyword evidence="5" id="KW-0325">Glycoprotein</keyword>
<keyword evidence="5" id="KW-0472">Membrane</keyword>
<keyword evidence="4" id="KW-0964">Secreted</keyword>
<evidence type="ECO:0000256" key="5">
    <source>
        <dbReference type="ARBA" id="ARBA00022622"/>
    </source>
</evidence>
<evidence type="ECO:0000256" key="7">
    <source>
        <dbReference type="ARBA" id="ARBA00023157"/>
    </source>
</evidence>
<keyword evidence="13" id="KW-1185">Reference proteome</keyword>
<keyword evidence="8" id="KW-0449">Lipoprotein</keyword>
<dbReference type="GO" id="GO:0046872">
    <property type="term" value="F:metal ion binding"/>
    <property type="evidence" value="ECO:0007669"/>
    <property type="project" value="UniProtKB-UniRule"/>
</dbReference>
<dbReference type="EMBL" id="KZ613472">
    <property type="protein sequence ID" value="PMD24423.1"/>
    <property type="molecule type" value="Genomic_DNA"/>
</dbReference>
<dbReference type="PROSITE" id="PS52012">
    <property type="entry name" value="CFEM"/>
    <property type="match status" value="1"/>
</dbReference>
<comment type="subcellular location">
    <subcellularLocation>
        <location evidence="1">Membrane</location>
        <topology evidence="1">Lipid-anchor</topology>
        <topology evidence="1">GPI-anchor</topology>
    </subcellularLocation>
    <subcellularLocation>
        <location evidence="2">Secreted</location>
    </subcellularLocation>
</comment>
<gene>
    <name evidence="12" type="ORF">NA56DRAFT_745836</name>
</gene>
<dbReference type="GO" id="GO:0098552">
    <property type="term" value="C:side of membrane"/>
    <property type="evidence" value="ECO:0007669"/>
    <property type="project" value="UniProtKB-KW"/>
</dbReference>
<evidence type="ECO:0000256" key="10">
    <source>
        <dbReference type="SAM" id="SignalP"/>
    </source>
</evidence>
<evidence type="ECO:0000256" key="9">
    <source>
        <dbReference type="PROSITE-ProRule" id="PRU01356"/>
    </source>
</evidence>
<dbReference type="STRING" id="1745343.A0A2J6QDT2"/>
<evidence type="ECO:0000313" key="13">
    <source>
        <dbReference type="Proteomes" id="UP000235672"/>
    </source>
</evidence>
<evidence type="ECO:0000256" key="3">
    <source>
        <dbReference type="ARBA" id="ARBA00010031"/>
    </source>
</evidence>
<feature type="signal peptide" evidence="10">
    <location>
        <begin position="1"/>
        <end position="18"/>
    </location>
</feature>
<reference evidence="12 13" key="1">
    <citation type="submission" date="2016-05" db="EMBL/GenBank/DDBJ databases">
        <title>A degradative enzymes factory behind the ericoid mycorrhizal symbiosis.</title>
        <authorList>
            <consortium name="DOE Joint Genome Institute"/>
            <person name="Martino E."/>
            <person name="Morin E."/>
            <person name="Grelet G."/>
            <person name="Kuo A."/>
            <person name="Kohler A."/>
            <person name="Daghino S."/>
            <person name="Barry K."/>
            <person name="Choi C."/>
            <person name="Cichocki N."/>
            <person name="Clum A."/>
            <person name="Copeland A."/>
            <person name="Hainaut M."/>
            <person name="Haridas S."/>
            <person name="Labutti K."/>
            <person name="Lindquist E."/>
            <person name="Lipzen A."/>
            <person name="Khouja H.-R."/>
            <person name="Murat C."/>
            <person name="Ohm R."/>
            <person name="Olson A."/>
            <person name="Spatafora J."/>
            <person name="Veneault-Fourrey C."/>
            <person name="Henrissat B."/>
            <person name="Grigoriev I."/>
            <person name="Martin F."/>
            <person name="Perotto S."/>
        </authorList>
    </citation>
    <scope>NUCLEOTIDE SEQUENCE [LARGE SCALE GENOMIC DNA]</scope>
    <source>
        <strain evidence="12 13">UAMH 7357</strain>
    </source>
</reference>
<evidence type="ECO:0000256" key="2">
    <source>
        <dbReference type="ARBA" id="ARBA00004613"/>
    </source>
</evidence>
<comment type="caution">
    <text evidence="9">Lacks conserved residue(s) required for the propagation of feature annotation.</text>
</comment>
<sequence length="207" mass="21720">MRPSSLFYGLSAIAIISAQNLSQETDSQLAAQLPSCVLPCDKAAIASVGCRETDYACHCAHSSQLQSIVVLCLQNSLTCSSSDLQTFGTLVKQICLNINVTGNGTSTSTVTSASPTSSATVVPFPGAASHLQMSGGVVAKVTPIKGKKNTLTKDKNDFCKDDAVGLNFHLAISKPRLKIQEPGDESMWKAPPPLASLSLAMSTLSRF</sequence>
<organism evidence="12 13">
    <name type="scientific">Hyaloscypha hepaticicola</name>
    <dbReference type="NCBI Taxonomy" id="2082293"/>
    <lineage>
        <taxon>Eukaryota</taxon>
        <taxon>Fungi</taxon>
        <taxon>Dikarya</taxon>
        <taxon>Ascomycota</taxon>
        <taxon>Pezizomycotina</taxon>
        <taxon>Leotiomycetes</taxon>
        <taxon>Helotiales</taxon>
        <taxon>Hyaloscyphaceae</taxon>
        <taxon>Hyaloscypha</taxon>
    </lineage>
</organism>
<evidence type="ECO:0000313" key="12">
    <source>
        <dbReference type="EMBL" id="PMD24423.1"/>
    </source>
</evidence>
<evidence type="ECO:0000259" key="11">
    <source>
        <dbReference type="PROSITE" id="PS52012"/>
    </source>
</evidence>
<dbReference type="OrthoDB" id="3767534at2759"/>
<keyword evidence="6 10" id="KW-0732">Signal</keyword>
<evidence type="ECO:0000256" key="4">
    <source>
        <dbReference type="ARBA" id="ARBA00022525"/>
    </source>
</evidence>
<comment type="similarity">
    <text evidence="3">Belongs to the RBT5 family.</text>
</comment>
<evidence type="ECO:0000256" key="1">
    <source>
        <dbReference type="ARBA" id="ARBA00004589"/>
    </source>
</evidence>
<feature type="binding site" description="axial binding residue" evidence="9">
    <location>
        <position position="54"/>
    </location>
    <ligand>
        <name>heme</name>
        <dbReference type="ChEBI" id="CHEBI:30413"/>
    </ligand>
    <ligandPart>
        <name>Fe</name>
        <dbReference type="ChEBI" id="CHEBI:18248"/>
    </ligandPart>
</feature>
<feature type="disulfide bond" evidence="9">
    <location>
        <begin position="50"/>
        <end position="57"/>
    </location>
</feature>
<dbReference type="GO" id="GO:0005576">
    <property type="term" value="C:extracellular region"/>
    <property type="evidence" value="ECO:0007669"/>
    <property type="project" value="UniProtKB-SubCell"/>
</dbReference>
<feature type="chain" id="PRO_5014337168" description="CFEM domain-containing protein" evidence="10">
    <location>
        <begin position="19"/>
        <end position="207"/>
    </location>
</feature>
<dbReference type="InterPro" id="IPR008427">
    <property type="entry name" value="Extracellular_membr_CFEM_dom"/>
</dbReference>
<dbReference type="SMART" id="SM00747">
    <property type="entry name" value="CFEM"/>
    <property type="match status" value="1"/>
</dbReference>
<keyword evidence="9" id="KW-0479">Metal-binding</keyword>
<dbReference type="Pfam" id="PF05730">
    <property type="entry name" value="CFEM"/>
    <property type="match status" value="1"/>
</dbReference>
<keyword evidence="5" id="KW-0336">GPI-anchor</keyword>
<evidence type="ECO:0000256" key="6">
    <source>
        <dbReference type="ARBA" id="ARBA00022729"/>
    </source>
</evidence>
<proteinExistence type="inferred from homology"/>
<evidence type="ECO:0000256" key="8">
    <source>
        <dbReference type="ARBA" id="ARBA00023288"/>
    </source>
</evidence>
<keyword evidence="7 9" id="KW-1015">Disulfide bond</keyword>